<feature type="domain" description="CN hydrolase" evidence="2">
    <location>
        <begin position="1"/>
        <end position="246"/>
    </location>
</feature>
<dbReference type="InterPro" id="IPR003010">
    <property type="entry name" value="C-N_Hydrolase"/>
</dbReference>
<organism evidence="4 5">
    <name type="scientific">Caldithrix abyssi DSM 13497</name>
    <dbReference type="NCBI Taxonomy" id="880073"/>
    <lineage>
        <taxon>Bacteria</taxon>
        <taxon>Pseudomonadati</taxon>
        <taxon>Calditrichota</taxon>
        <taxon>Calditrichia</taxon>
        <taxon>Calditrichales</taxon>
        <taxon>Calditrichaceae</taxon>
        <taxon>Caldithrix</taxon>
    </lineage>
</organism>
<dbReference type="Proteomes" id="UP000004671">
    <property type="component" value="Chromosome"/>
</dbReference>
<dbReference type="Pfam" id="PF00795">
    <property type="entry name" value="CN_hydrolase"/>
    <property type="match status" value="1"/>
</dbReference>
<reference evidence="3 6" key="2">
    <citation type="submission" date="2016-11" db="EMBL/GenBank/DDBJ databases">
        <title>Genomic analysis of Caldithrix abyssi and proposal of a novel bacterial phylum Caldithrichaeota.</title>
        <authorList>
            <person name="Kublanov I."/>
            <person name="Sigalova O."/>
            <person name="Gavrilov S."/>
            <person name="Lebedinsky A."/>
            <person name="Ivanova N."/>
            <person name="Daum C."/>
            <person name="Reddy T."/>
            <person name="Klenk H.P."/>
            <person name="Goker M."/>
            <person name="Reva O."/>
            <person name="Miroshnichenko M."/>
            <person name="Kyprides N."/>
            <person name="Woyke T."/>
            <person name="Gelfand M."/>
        </authorList>
    </citation>
    <scope>NUCLEOTIDE SEQUENCE [LARGE SCALE GENOMIC DNA]</scope>
    <source>
        <strain evidence="3 6">LF13</strain>
    </source>
</reference>
<dbReference type="InterPro" id="IPR036526">
    <property type="entry name" value="C-N_Hydrolase_sf"/>
</dbReference>
<keyword evidence="1" id="KW-0378">Hydrolase</keyword>
<evidence type="ECO:0000313" key="3">
    <source>
        <dbReference type="EMBL" id="APF20439.1"/>
    </source>
</evidence>
<dbReference type="FunCoup" id="H1XP43">
    <property type="interactions" value="387"/>
</dbReference>
<dbReference type="Gene3D" id="3.60.110.10">
    <property type="entry name" value="Carbon-nitrogen hydrolase"/>
    <property type="match status" value="1"/>
</dbReference>
<sequence>MKIALIQQPCTKDKQENIERAVKAAKKAALKGAKIIAFAELAFEPFYPQHKNPQNRLSLAEPIPGPTTERFIKLAEELGVVFVLNLYERDGDRAYDTSPVIDADGTLLGTTRMVHITDYPGFHEQDYYDPGDHGAPVYQTEFARIGVAICYDRHYPEYMRRLALQGAEIVFVPQAGAVGEWPEGLYEAEMRVASFQNGYFTALCNRVGKEEVLEFAGESFVCDPFGQVIARAASGKDEILLCDIDLKRIKESPAKRWFFRDRRPELYKKWF</sequence>
<dbReference type="SUPFAM" id="SSF56317">
    <property type="entry name" value="Carbon-nitrogen hydrolase"/>
    <property type="match status" value="1"/>
</dbReference>
<dbReference type="EMBL" id="CP018099">
    <property type="protein sequence ID" value="APF20439.1"/>
    <property type="molecule type" value="Genomic_DNA"/>
</dbReference>
<dbReference type="PANTHER" id="PTHR43674:SF2">
    <property type="entry name" value="BETA-UREIDOPROPIONASE"/>
    <property type="match status" value="1"/>
</dbReference>
<dbReference type="OrthoDB" id="9811121at2"/>
<evidence type="ECO:0000313" key="5">
    <source>
        <dbReference type="Proteomes" id="UP000004671"/>
    </source>
</evidence>
<protein>
    <submittedName>
        <fullName evidence="3">N-carbamoylputrescine amidase</fullName>
    </submittedName>
    <submittedName>
        <fullName evidence="4">Nitrilase/cyanide hydratase and apolipoprotein N-acyltransferase</fullName>
    </submittedName>
</protein>
<dbReference type="KEGG" id="caby:Cabys_3693"/>
<dbReference type="GO" id="GO:0016811">
    <property type="term" value="F:hydrolase activity, acting on carbon-nitrogen (but not peptide) bonds, in linear amides"/>
    <property type="evidence" value="ECO:0007669"/>
    <property type="project" value="TreeGrafter"/>
</dbReference>
<keyword evidence="4" id="KW-0449">Lipoprotein</keyword>
<dbReference type="RefSeq" id="WP_006928118.1">
    <property type="nucleotide sequence ID" value="NZ_CM001402.1"/>
</dbReference>
<dbReference type="PaxDb" id="880073-Calab_1414"/>
<proteinExistence type="predicted"/>
<dbReference type="InterPro" id="IPR050345">
    <property type="entry name" value="Aliph_Amidase/BUP"/>
</dbReference>
<dbReference type="Proteomes" id="UP000183868">
    <property type="component" value="Chromosome"/>
</dbReference>
<dbReference type="STRING" id="880073.Cabys_3693"/>
<evidence type="ECO:0000256" key="1">
    <source>
        <dbReference type="ARBA" id="ARBA00022801"/>
    </source>
</evidence>
<dbReference type="EMBL" id="CM001402">
    <property type="protein sequence ID" value="EHO41035.1"/>
    <property type="molecule type" value="Genomic_DNA"/>
</dbReference>
<name>H1XP43_CALAY</name>
<evidence type="ECO:0000313" key="6">
    <source>
        <dbReference type="Proteomes" id="UP000183868"/>
    </source>
</evidence>
<dbReference type="HOGENOM" id="CLU_030130_4_1_0"/>
<accession>H1XP43</accession>
<dbReference type="InParanoid" id="H1XP43"/>
<reference evidence="4 5" key="1">
    <citation type="submission" date="2011-09" db="EMBL/GenBank/DDBJ databases">
        <title>The permanent draft genome of Caldithrix abyssi DSM 13497.</title>
        <authorList>
            <consortium name="US DOE Joint Genome Institute (JGI-PGF)"/>
            <person name="Lucas S."/>
            <person name="Han J."/>
            <person name="Lapidus A."/>
            <person name="Bruce D."/>
            <person name="Goodwin L."/>
            <person name="Pitluck S."/>
            <person name="Peters L."/>
            <person name="Kyrpides N."/>
            <person name="Mavromatis K."/>
            <person name="Ivanova N."/>
            <person name="Mikhailova N."/>
            <person name="Chertkov O."/>
            <person name="Detter J.C."/>
            <person name="Tapia R."/>
            <person name="Han C."/>
            <person name="Land M."/>
            <person name="Hauser L."/>
            <person name="Markowitz V."/>
            <person name="Cheng J.-F."/>
            <person name="Hugenholtz P."/>
            <person name="Woyke T."/>
            <person name="Wu D."/>
            <person name="Spring S."/>
            <person name="Brambilla E."/>
            <person name="Klenk H.-P."/>
            <person name="Eisen J.A."/>
        </authorList>
    </citation>
    <scope>NUCLEOTIDE SEQUENCE [LARGE SCALE GENOMIC DNA]</scope>
    <source>
        <strain evidence="4 5">DSM 13497</strain>
    </source>
</reference>
<evidence type="ECO:0000313" key="4">
    <source>
        <dbReference type="EMBL" id="EHO41035.1"/>
    </source>
</evidence>
<keyword evidence="4" id="KW-0808">Transferase</keyword>
<evidence type="ECO:0000259" key="2">
    <source>
        <dbReference type="PROSITE" id="PS50263"/>
    </source>
</evidence>
<keyword evidence="4" id="KW-0012">Acyltransferase</keyword>
<dbReference type="eggNOG" id="COG0388">
    <property type="taxonomic scope" value="Bacteria"/>
</dbReference>
<dbReference type="PANTHER" id="PTHR43674">
    <property type="entry name" value="NITRILASE C965.09-RELATED"/>
    <property type="match status" value="1"/>
</dbReference>
<gene>
    <name evidence="3" type="ORF">Cabys_3693</name>
    <name evidence="4" type="ORF">Calab_1414</name>
</gene>
<dbReference type="GO" id="GO:0016746">
    <property type="term" value="F:acyltransferase activity"/>
    <property type="evidence" value="ECO:0007669"/>
    <property type="project" value="UniProtKB-KW"/>
</dbReference>
<dbReference type="AlphaFoldDB" id="H1XP43"/>
<dbReference type="PROSITE" id="PS50263">
    <property type="entry name" value="CN_HYDROLASE"/>
    <property type="match status" value="1"/>
</dbReference>
<keyword evidence="5" id="KW-1185">Reference proteome</keyword>